<dbReference type="RefSeq" id="WP_058510939.1">
    <property type="nucleotide sequence ID" value="NZ_LNYY01000019.1"/>
</dbReference>
<gene>
    <name evidence="2" type="ORF">Lste_2046</name>
</gene>
<proteinExistence type="predicted"/>
<name>A0A0W0ZIP4_9GAMM</name>
<comment type="caution">
    <text evidence="2">The sequence shown here is derived from an EMBL/GenBank/DDBJ whole genome shotgun (WGS) entry which is preliminary data.</text>
</comment>
<dbReference type="EMBL" id="LNYY01000019">
    <property type="protein sequence ID" value="KTD68888.1"/>
    <property type="molecule type" value="Genomic_DNA"/>
</dbReference>
<dbReference type="PATRIC" id="fig|947033.5.peg.2171"/>
<keyword evidence="1" id="KW-1133">Transmembrane helix</keyword>
<protein>
    <submittedName>
        <fullName evidence="2">Uncharacterized protein</fullName>
    </submittedName>
</protein>
<dbReference type="AlphaFoldDB" id="A0A0W0ZIP4"/>
<feature type="transmembrane region" description="Helical" evidence="1">
    <location>
        <begin position="6"/>
        <end position="27"/>
    </location>
</feature>
<keyword evidence="1" id="KW-0812">Transmembrane</keyword>
<evidence type="ECO:0000256" key="1">
    <source>
        <dbReference type="SAM" id="Phobius"/>
    </source>
</evidence>
<keyword evidence="1" id="KW-0472">Membrane</keyword>
<keyword evidence="3" id="KW-1185">Reference proteome</keyword>
<accession>A0A0W0ZIP4</accession>
<dbReference type="Proteomes" id="UP000054926">
    <property type="component" value="Unassembled WGS sequence"/>
</dbReference>
<evidence type="ECO:0000313" key="2">
    <source>
        <dbReference type="EMBL" id="KTD68888.1"/>
    </source>
</evidence>
<organism evidence="2 3">
    <name type="scientific">Legionella steelei</name>
    <dbReference type="NCBI Taxonomy" id="947033"/>
    <lineage>
        <taxon>Bacteria</taxon>
        <taxon>Pseudomonadati</taxon>
        <taxon>Pseudomonadota</taxon>
        <taxon>Gammaproteobacteria</taxon>
        <taxon>Legionellales</taxon>
        <taxon>Legionellaceae</taxon>
        <taxon>Legionella</taxon>
    </lineage>
</organism>
<evidence type="ECO:0000313" key="3">
    <source>
        <dbReference type="Proteomes" id="UP000054926"/>
    </source>
</evidence>
<reference evidence="2 3" key="1">
    <citation type="submission" date="2015-11" db="EMBL/GenBank/DDBJ databases">
        <title>Genomic analysis of 38 Legionella species identifies large and diverse effector repertoires.</title>
        <authorList>
            <person name="Burstein D."/>
            <person name="Amaro F."/>
            <person name="Zusman T."/>
            <person name="Lifshitz Z."/>
            <person name="Cohen O."/>
            <person name="Gilbert J.A."/>
            <person name="Pupko T."/>
            <person name="Shuman H.A."/>
            <person name="Segal G."/>
        </authorList>
    </citation>
    <scope>NUCLEOTIDE SEQUENCE [LARGE SCALE GENOMIC DNA]</scope>
    <source>
        <strain evidence="2 3">IMVS3376</strain>
    </source>
</reference>
<sequence length="96" mass="10674">MEHSAITGWVLVILTVIGMIVGTVLYIGNINGKVIALEDELKTTSQRVDALYVFIAQKGGNVRDAVQRSGLDKNTKNQLINSLPDDFKFNRKENKK</sequence>